<sequence>MSMNYDYYESKVVCNFCKKQYTTYKVRPGRYKAAGQDSDFMPIYEGLNPLFYEVAVCPHCGYAFHKSMTRTYGPFMSLIEEDYIKKLQKVMDLCKERTVAEAIASFQLAYLVAKVSMEEPLILANFAMKIAWLYRLIHDKESENRYLHAARDLFNKSHTKSKESEERIQYLIAEISLRLGDIEDAKRGFSRLITGKEVSNKYRNYAKKRWDDFKYDHQTVVGEG</sequence>
<gene>
    <name evidence="1" type="ORF">ACFPOH_12850</name>
</gene>
<proteinExistence type="predicted"/>
<organism evidence="1 2">
    <name type="scientific">Ureibacillus suwonensis</name>
    <dbReference type="NCBI Taxonomy" id="313007"/>
    <lineage>
        <taxon>Bacteria</taxon>
        <taxon>Bacillati</taxon>
        <taxon>Bacillota</taxon>
        <taxon>Bacilli</taxon>
        <taxon>Bacillales</taxon>
        <taxon>Caryophanaceae</taxon>
        <taxon>Ureibacillus</taxon>
    </lineage>
</organism>
<keyword evidence="2" id="KW-1185">Reference proteome</keyword>
<accession>A0ABW0RCX3</accession>
<dbReference type="Proteomes" id="UP001595978">
    <property type="component" value="Unassembled WGS sequence"/>
</dbReference>
<dbReference type="EMBL" id="JBHSNQ010000171">
    <property type="protein sequence ID" value="MFC5542594.1"/>
    <property type="molecule type" value="Genomic_DNA"/>
</dbReference>
<comment type="caution">
    <text evidence="1">The sequence shown here is derived from an EMBL/GenBank/DDBJ whole genome shotgun (WGS) entry which is preliminary data.</text>
</comment>
<evidence type="ECO:0000313" key="2">
    <source>
        <dbReference type="Proteomes" id="UP001595978"/>
    </source>
</evidence>
<evidence type="ECO:0000313" key="1">
    <source>
        <dbReference type="EMBL" id="MFC5542594.1"/>
    </source>
</evidence>
<dbReference type="RefSeq" id="WP_390309998.1">
    <property type="nucleotide sequence ID" value="NZ_JBHSNQ010000171.1"/>
</dbReference>
<dbReference type="Pfam" id="PF09986">
    <property type="entry name" value="DUF2225"/>
    <property type="match status" value="1"/>
</dbReference>
<reference evidence="2" key="1">
    <citation type="journal article" date="2019" name="Int. J. Syst. Evol. Microbiol.">
        <title>The Global Catalogue of Microorganisms (GCM) 10K type strain sequencing project: providing services to taxonomists for standard genome sequencing and annotation.</title>
        <authorList>
            <consortium name="The Broad Institute Genomics Platform"/>
            <consortium name="The Broad Institute Genome Sequencing Center for Infectious Disease"/>
            <person name="Wu L."/>
            <person name="Ma J."/>
        </authorList>
    </citation>
    <scope>NUCLEOTIDE SEQUENCE [LARGE SCALE GENOMIC DNA]</scope>
    <source>
        <strain evidence="2">CCUG 56331</strain>
    </source>
</reference>
<dbReference type="InterPro" id="IPR018708">
    <property type="entry name" value="DUF2225"/>
</dbReference>
<name>A0ABW0RCX3_9BACL</name>
<protein>
    <submittedName>
        <fullName evidence="1">DUF2225 domain-containing protein</fullName>
    </submittedName>
</protein>